<dbReference type="GO" id="GO:0015035">
    <property type="term" value="F:protein-disulfide reductase activity"/>
    <property type="evidence" value="ECO:0007669"/>
    <property type="project" value="InterPro"/>
</dbReference>
<protein>
    <submittedName>
        <fullName evidence="9">Thioredoxin domain-containing protein</fullName>
    </submittedName>
</protein>
<dbReference type="NCBIfam" id="TIGR01068">
    <property type="entry name" value="thioredoxin"/>
    <property type="match status" value="1"/>
</dbReference>
<evidence type="ECO:0000256" key="4">
    <source>
        <dbReference type="ARBA" id="ARBA00023157"/>
    </source>
</evidence>
<dbReference type="InterPro" id="IPR013766">
    <property type="entry name" value="Thioredoxin_domain"/>
</dbReference>
<evidence type="ECO:0000256" key="2">
    <source>
        <dbReference type="ARBA" id="ARBA00022448"/>
    </source>
</evidence>
<dbReference type="SUPFAM" id="SSF52833">
    <property type="entry name" value="Thioredoxin-like"/>
    <property type="match status" value="1"/>
</dbReference>
<keyword evidence="3" id="KW-0249">Electron transport</keyword>
<dbReference type="CDD" id="cd02947">
    <property type="entry name" value="TRX_family"/>
    <property type="match status" value="1"/>
</dbReference>
<evidence type="ECO:0000313" key="9">
    <source>
        <dbReference type="WBParaSite" id="EN70_4580"/>
    </source>
</evidence>
<dbReference type="InterPro" id="IPR005746">
    <property type="entry name" value="Thioredoxin"/>
</dbReference>
<organism evidence="8 9">
    <name type="scientific">Loa loa</name>
    <name type="common">Eye worm</name>
    <name type="synonym">Filaria loa</name>
    <dbReference type="NCBI Taxonomy" id="7209"/>
    <lineage>
        <taxon>Eukaryota</taxon>
        <taxon>Metazoa</taxon>
        <taxon>Ecdysozoa</taxon>
        <taxon>Nematoda</taxon>
        <taxon>Chromadorea</taxon>
        <taxon>Rhabditida</taxon>
        <taxon>Spirurina</taxon>
        <taxon>Spiruromorpha</taxon>
        <taxon>Filarioidea</taxon>
        <taxon>Onchocercidae</taxon>
        <taxon>Loa</taxon>
    </lineage>
</organism>
<evidence type="ECO:0000259" key="7">
    <source>
        <dbReference type="PROSITE" id="PS51352"/>
    </source>
</evidence>
<feature type="compositionally biased region" description="Acidic residues" evidence="6">
    <location>
        <begin position="227"/>
        <end position="248"/>
    </location>
</feature>
<dbReference type="Pfam" id="PF00085">
    <property type="entry name" value="Thioredoxin"/>
    <property type="match status" value="1"/>
</dbReference>
<sequence length="248" mass="28410">MLRSNEMLTGSRTHPQLYRMHKLFLSRCVASSNIQCISSFPTRLIKIPLQRLRINNGLIPKNSVLFRRFCNDESSAVIFNVEDEEDFTEKVMNSSVPVLVDFYADWCGPCKMLGPRIEAKVVSREGNIKLAKVNVDYAADVAMDYDVRSVPTVVAMKSGQVVARFQGVKTDDELDYFIDTQRKRKKHEEKKESKHQVIPVIWSGKSNTSRNPTSNPQDRKQMKKNEDDDDDDDDDGDDDDDNDDDVRL</sequence>
<evidence type="ECO:0000256" key="1">
    <source>
        <dbReference type="ARBA" id="ARBA00008987"/>
    </source>
</evidence>
<dbReference type="STRING" id="7209.A0A1I7VNN8"/>
<feature type="region of interest" description="Disordered" evidence="6">
    <location>
        <begin position="182"/>
        <end position="248"/>
    </location>
</feature>
<dbReference type="PROSITE" id="PS51352">
    <property type="entry name" value="THIOREDOXIN_2"/>
    <property type="match status" value="1"/>
</dbReference>
<dbReference type="InterPro" id="IPR017937">
    <property type="entry name" value="Thioredoxin_CS"/>
</dbReference>
<dbReference type="AlphaFoldDB" id="A0A1I7VNN8"/>
<evidence type="ECO:0000256" key="3">
    <source>
        <dbReference type="ARBA" id="ARBA00022982"/>
    </source>
</evidence>
<feature type="domain" description="Thioredoxin" evidence="7">
    <location>
        <begin position="70"/>
        <end position="183"/>
    </location>
</feature>
<reference evidence="8" key="1">
    <citation type="submission" date="2012-04" db="EMBL/GenBank/DDBJ databases">
        <title>The Genome Sequence of Loa loa.</title>
        <authorList>
            <consortium name="The Broad Institute Genome Sequencing Platform"/>
            <consortium name="Broad Institute Genome Sequencing Center for Infectious Disease"/>
            <person name="Nutman T.B."/>
            <person name="Fink D.L."/>
            <person name="Russ C."/>
            <person name="Young S."/>
            <person name="Zeng Q."/>
            <person name="Gargeya S."/>
            <person name="Alvarado L."/>
            <person name="Berlin A."/>
            <person name="Chapman S.B."/>
            <person name="Chen Z."/>
            <person name="Freedman E."/>
            <person name="Gellesch M."/>
            <person name="Goldberg J."/>
            <person name="Griggs A."/>
            <person name="Gujja S."/>
            <person name="Heilman E.R."/>
            <person name="Heiman D."/>
            <person name="Howarth C."/>
            <person name="Mehta T."/>
            <person name="Neiman D."/>
            <person name="Pearson M."/>
            <person name="Roberts A."/>
            <person name="Saif S."/>
            <person name="Shea T."/>
            <person name="Shenoy N."/>
            <person name="Sisk P."/>
            <person name="Stolte C."/>
            <person name="Sykes S."/>
            <person name="White J."/>
            <person name="Yandava C."/>
            <person name="Haas B."/>
            <person name="Henn M.R."/>
            <person name="Nusbaum C."/>
            <person name="Birren B."/>
        </authorList>
    </citation>
    <scope>NUCLEOTIDE SEQUENCE [LARGE SCALE GENOMIC DNA]</scope>
</reference>
<dbReference type="PRINTS" id="PR00421">
    <property type="entry name" value="THIOREDOXIN"/>
</dbReference>
<dbReference type="GO" id="GO:0005739">
    <property type="term" value="C:mitochondrion"/>
    <property type="evidence" value="ECO:0007669"/>
    <property type="project" value="TreeGrafter"/>
</dbReference>
<dbReference type="PANTHER" id="PTHR43601:SF3">
    <property type="entry name" value="THIOREDOXIN, MITOCHONDRIAL"/>
    <property type="match status" value="1"/>
</dbReference>
<name>A0A1I7VNN8_LOALO</name>
<keyword evidence="2" id="KW-0813">Transport</keyword>
<keyword evidence="5" id="KW-0676">Redox-active center</keyword>
<dbReference type="PANTHER" id="PTHR43601">
    <property type="entry name" value="THIOREDOXIN, MITOCHONDRIAL"/>
    <property type="match status" value="1"/>
</dbReference>
<feature type="compositionally biased region" description="Basic and acidic residues" evidence="6">
    <location>
        <begin position="217"/>
        <end position="226"/>
    </location>
</feature>
<dbReference type="InterPro" id="IPR036249">
    <property type="entry name" value="Thioredoxin-like_sf"/>
</dbReference>
<dbReference type="GO" id="GO:0045454">
    <property type="term" value="P:cell redox homeostasis"/>
    <property type="evidence" value="ECO:0007669"/>
    <property type="project" value="TreeGrafter"/>
</dbReference>
<dbReference type="Gene3D" id="3.40.30.10">
    <property type="entry name" value="Glutaredoxin"/>
    <property type="match status" value="1"/>
</dbReference>
<dbReference type="Proteomes" id="UP000095285">
    <property type="component" value="Unassembled WGS sequence"/>
</dbReference>
<dbReference type="eggNOG" id="KOG0910">
    <property type="taxonomic scope" value="Eukaryota"/>
</dbReference>
<feature type="compositionally biased region" description="Polar residues" evidence="6">
    <location>
        <begin position="204"/>
        <end position="216"/>
    </location>
</feature>
<dbReference type="WBParaSite" id="EN70_4580">
    <property type="protein sequence ID" value="EN70_4580"/>
    <property type="gene ID" value="EN70_4580"/>
</dbReference>
<evidence type="ECO:0000313" key="8">
    <source>
        <dbReference type="Proteomes" id="UP000095285"/>
    </source>
</evidence>
<reference evidence="9" key="2">
    <citation type="submission" date="2016-11" db="UniProtKB">
        <authorList>
            <consortium name="WormBaseParasite"/>
        </authorList>
    </citation>
    <scope>IDENTIFICATION</scope>
</reference>
<dbReference type="FunFam" id="3.40.30.10:FF:000001">
    <property type="entry name" value="Thioredoxin"/>
    <property type="match status" value="1"/>
</dbReference>
<evidence type="ECO:0000256" key="6">
    <source>
        <dbReference type="SAM" id="MobiDB-lite"/>
    </source>
</evidence>
<accession>A0A1I7VNN8</accession>
<evidence type="ECO:0000256" key="5">
    <source>
        <dbReference type="ARBA" id="ARBA00023284"/>
    </source>
</evidence>
<proteinExistence type="inferred from homology"/>
<keyword evidence="4" id="KW-1015">Disulfide bond</keyword>
<comment type="similarity">
    <text evidence="1">Belongs to the thioredoxin family.</text>
</comment>
<dbReference type="PROSITE" id="PS00194">
    <property type="entry name" value="THIOREDOXIN_1"/>
    <property type="match status" value="1"/>
</dbReference>
<keyword evidence="8" id="KW-1185">Reference proteome</keyword>